<evidence type="ECO:0000256" key="2">
    <source>
        <dbReference type="ARBA" id="ARBA00022857"/>
    </source>
</evidence>
<keyword evidence="2" id="KW-0521">NADP</keyword>
<dbReference type="PIRSF" id="PIRSF000097">
    <property type="entry name" value="AKR"/>
    <property type="match status" value="1"/>
</dbReference>
<sequence length="256" mass="28839">MEYVSVQGADIPALGFGTARMGGTETRNAVETALRLGYRHIDTAQMYGNEDAVGEAVENADVARDEVFVVTKILRRNLAYDDLQNSFEDSLDRLKMEYVDLLLIHEPSQSVPVTESVRAMNELQEAERVQHIGVSNFSLPQLQEAEAASDTPIVTNQVEYHPFTDQSQLLEYCVDNDVMLTAYSPLAVGRRLENETLIRVGKRYGKSPAQVVLRWLIQQENVSAIPKASKRQHQEENIEIFDFELTTAEMDAIFDL</sequence>
<dbReference type="PRINTS" id="PR00069">
    <property type="entry name" value="ALDKETRDTASE"/>
</dbReference>
<name>A0A4P8WM66_9EURY</name>
<dbReference type="InterPro" id="IPR020471">
    <property type="entry name" value="AKR"/>
</dbReference>
<dbReference type="Gene3D" id="3.20.20.100">
    <property type="entry name" value="NADP-dependent oxidoreductase domain"/>
    <property type="match status" value="1"/>
</dbReference>
<dbReference type="EMBL" id="CP040331">
    <property type="protein sequence ID" value="QCS44590.1"/>
    <property type="molecule type" value="Genomic_DNA"/>
</dbReference>
<evidence type="ECO:0000256" key="3">
    <source>
        <dbReference type="ARBA" id="ARBA00023002"/>
    </source>
</evidence>
<keyword evidence="5" id="KW-0614">Plasmid</keyword>
<dbReference type="PANTHER" id="PTHR43827:SF3">
    <property type="entry name" value="NADP-DEPENDENT OXIDOREDUCTASE DOMAIN-CONTAINING PROTEIN"/>
    <property type="match status" value="1"/>
</dbReference>
<dbReference type="AlphaFoldDB" id="A0A4P8WM66"/>
<accession>A0A4P8WM66</accession>
<dbReference type="PANTHER" id="PTHR43827">
    <property type="entry name" value="2,5-DIKETO-D-GLUCONIC ACID REDUCTASE"/>
    <property type="match status" value="1"/>
</dbReference>
<geneLocation type="plasmid" evidence="6">
    <name>pnve500</name>
</geneLocation>
<dbReference type="InterPro" id="IPR018170">
    <property type="entry name" value="Aldo/ket_reductase_CS"/>
</dbReference>
<comment type="similarity">
    <text evidence="1">Belongs to the aldo/keto reductase family.</text>
</comment>
<dbReference type="Pfam" id="PF00248">
    <property type="entry name" value="Aldo_ket_red"/>
    <property type="match status" value="1"/>
</dbReference>
<dbReference type="SUPFAM" id="SSF51430">
    <property type="entry name" value="NAD(P)-linked oxidoreductase"/>
    <property type="match status" value="1"/>
</dbReference>
<dbReference type="GeneID" id="40267600"/>
<reference evidence="6" key="1">
    <citation type="submission" date="2019-05" db="EMBL/GenBank/DDBJ databases">
        <title>Genome sequence and methylation pattern of the halophilic Archaeon Natrinema versiforme BOL5-4.</title>
        <authorList>
            <person name="DasSarma P."/>
            <person name="Anton B.P."/>
            <person name="DasSarma S.L."/>
            <person name="Martinez F.L."/>
            <person name="Guzman D."/>
            <person name="Roberts R.J."/>
            <person name="DasSarma S."/>
        </authorList>
    </citation>
    <scope>NUCLEOTIDE SEQUENCE [LARGE SCALE GENOMIC DNA]</scope>
    <source>
        <strain evidence="6">BOL5-4</strain>
        <plasmid evidence="6">pnve500</plasmid>
    </source>
</reference>
<dbReference type="PROSITE" id="PS00798">
    <property type="entry name" value="ALDOKETO_REDUCTASE_1"/>
    <property type="match status" value="1"/>
</dbReference>
<feature type="domain" description="NADP-dependent oxidoreductase" evidence="4">
    <location>
        <begin position="14"/>
        <end position="253"/>
    </location>
</feature>
<dbReference type="KEGG" id="nvr:FEJ81_19960"/>
<dbReference type="RefSeq" id="WP_138247016.1">
    <property type="nucleotide sequence ID" value="NZ_CP040331.1"/>
</dbReference>
<dbReference type="GO" id="GO:0051596">
    <property type="term" value="P:methylglyoxal catabolic process"/>
    <property type="evidence" value="ECO:0007669"/>
    <property type="project" value="TreeGrafter"/>
</dbReference>
<dbReference type="Proteomes" id="UP000302218">
    <property type="component" value="Plasmid pNVE500"/>
</dbReference>
<dbReference type="PROSITE" id="PS00062">
    <property type="entry name" value="ALDOKETO_REDUCTASE_2"/>
    <property type="match status" value="1"/>
</dbReference>
<keyword evidence="3" id="KW-0560">Oxidoreductase</keyword>
<organism evidence="5 6">
    <name type="scientific">Natrinema versiforme</name>
    <dbReference type="NCBI Taxonomy" id="88724"/>
    <lineage>
        <taxon>Archaea</taxon>
        <taxon>Methanobacteriati</taxon>
        <taxon>Methanobacteriota</taxon>
        <taxon>Stenosarchaea group</taxon>
        <taxon>Halobacteria</taxon>
        <taxon>Halobacteriales</taxon>
        <taxon>Natrialbaceae</taxon>
        <taxon>Natrinema</taxon>
    </lineage>
</organism>
<evidence type="ECO:0000313" key="6">
    <source>
        <dbReference type="Proteomes" id="UP000302218"/>
    </source>
</evidence>
<dbReference type="InterPro" id="IPR023210">
    <property type="entry name" value="NADP_OxRdtase_dom"/>
</dbReference>
<evidence type="ECO:0000259" key="4">
    <source>
        <dbReference type="Pfam" id="PF00248"/>
    </source>
</evidence>
<proteinExistence type="inferred from homology"/>
<dbReference type="GO" id="GO:1990002">
    <property type="term" value="F:methylglyoxal reductase (NADPH) (acetol producing) activity"/>
    <property type="evidence" value="ECO:0007669"/>
    <property type="project" value="TreeGrafter"/>
</dbReference>
<gene>
    <name evidence="5" type="ORF">FEJ81_19960</name>
</gene>
<evidence type="ECO:0000313" key="5">
    <source>
        <dbReference type="EMBL" id="QCS44590.1"/>
    </source>
</evidence>
<protein>
    <submittedName>
        <fullName evidence="5">Aldo/keto reductase</fullName>
    </submittedName>
</protein>
<evidence type="ECO:0000256" key="1">
    <source>
        <dbReference type="ARBA" id="ARBA00007905"/>
    </source>
</evidence>
<dbReference type="FunFam" id="3.20.20.100:FF:000002">
    <property type="entry name" value="2,5-diketo-D-gluconic acid reductase A"/>
    <property type="match status" value="1"/>
</dbReference>
<dbReference type="OrthoDB" id="275427at2157"/>
<dbReference type="InterPro" id="IPR036812">
    <property type="entry name" value="NAD(P)_OxRdtase_dom_sf"/>
</dbReference>